<gene>
    <name evidence="1" type="ORF">COV89_03190</name>
</gene>
<dbReference type="EMBL" id="PCVI01000050">
    <property type="protein sequence ID" value="PIQ69942.1"/>
    <property type="molecule type" value="Genomic_DNA"/>
</dbReference>
<accession>A0A2H0KFC4</accession>
<comment type="caution">
    <text evidence="1">The sequence shown here is derived from an EMBL/GenBank/DDBJ whole genome shotgun (WGS) entry which is preliminary data.</text>
</comment>
<reference evidence="1 2" key="1">
    <citation type="submission" date="2017-09" db="EMBL/GenBank/DDBJ databases">
        <title>Depth-based differentiation of microbial function through sediment-hosted aquifers and enrichment of novel symbionts in the deep terrestrial subsurface.</title>
        <authorList>
            <person name="Probst A.J."/>
            <person name="Ladd B."/>
            <person name="Jarett J.K."/>
            <person name="Geller-Mcgrath D.E."/>
            <person name="Sieber C.M."/>
            <person name="Emerson J.B."/>
            <person name="Anantharaman K."/>
            <person name="Thomas B.C."/>
            <person name="Malmstrom R."/>
            <person name="Stieglmeier M."/>
            <person name="Klingl A."/>
            <person name="Woyke T."/>
            <person name="Ryan C.M."/>
            <person name="Banfield J.F."/>
        </authorList>
    </citation>
    <scope>NUCLEOTIDE SEQUENCE [LARGE SCALE GENOMIC DNA]</scope>
    <source>
        <strain evidence="1">CG11_big_fil_rev_8_21_14_0_20_40_12</strain>
    </source>
</reference>
<evidence type="ECO:0000313" key="1">
    <source>
        <dbReference type="EMBL" id="PIQ69942.1"/>
    </source>
</evidence>
<dbReference type="AlphaFoldDB" id="A0A2H0KFC4"/>
<organism evidence="1 2">
    <name type="scientific">Candidatus Shapirobacteria bacterium CG11_big_fil_rev_8_21_14_0_20_40_12</name>
    <dbReference type="NCBI Taxonomy" id="1974889"/>
    <lineage>
        <taxon>Bacteria</taxon>
        <taxon>Candidatus Shapironibacteriota</taxon>
    </lineage>
</organism>
<dbReference type="Proteomes" id="UP000231371">
    <property type="component" value="Unassembled WGS sequence"/>
</dbReference>
<name>A0A2H0KFC4_9BACT</name>
<sequence>MAYLWDYDEKVLKRTKKGKIFLLERMINYGPGKGRKIRLSEVKKYWHKLNLFTLQKRLFELLIWGKYKSSPKTKKSFLMR</sequence>
<proteinExistence type="predicted"/>
<evidence type="ECO:0000313" key="2">
    <source>
        <dbReference type="Proteomes" id="UP000231371"/>
    </source>
</evidence>
<protein>
    <submittedName>
        <fullName evidence="1">Uncharacterized protein</fullName>
    </submittedName>
</protein>